<keyword evidence="3" id="KW-0560">Oxidoreductase</keyword>
<dbReference type="EMBL" id="KZ678138">
    <property type="protein sequence ID" value="PSN64691.1"/>
    <property type="molecule type" value="Genomic_DNA"/>
</dbReference>
<name>A0A2T2NGX5_CORCC</name>
<dbReference type="InterPro" id="IPR051704">
    <property type="entry name" value="FAD_aromatic-hydroxylase"/>
</dbReference>
<keyword evidence="6" id="KW-1185">Reference proteome</keyword>
<dbReference type="Gene3D" id="3.50.50.60">
    <property type="entry name" value="FAD/NAD(P)-binding domain"/>
    <property type="match status" value="1"/>
</dbReference>
<dbReference type="PANTHER" id="PTHR46865:SF2">
    <property type="entry name" value="MONOOXYGENASE"/>
    <property type="match status" value="1"/>
</dbReference>
<dbReference type="PANTHER" id="PTHR46865">
    <property type="entry name" value="OXIDOREDUCTASE-RELATED"/>
    <property type="match status" value="1"/>
</dbReference>
<dbReference type="OrthoDB" id="655030at2759"/>
<dbReference type="InterPro" id="IPR002938">
    <property type="entry name" value="FAD-bd"/>
</dbReference>
<reference evidence="5 6" key="1">
    <citation type="journal article" date="2018" name="Front. Microbiol.">
        <title>Genome-Wide Analysis of Corynespora cassiicola Leaf Fall Disease Putative Effectors.</title>
        <authorList>
            <person name="Lopez D."/>
            <person name="Ribeiro S."/>
            <person name="Label P."/>
            <person name="Fumanal B."/>
            <person name="Venisse J.S."/>
            <person name="Kohler A."/>
            <person name="de Oliveira R.R."/>
            <person name="Labutti K."/>
            <person name="Lipzen A."/>
            <person name="Lail K."/>
            <person name="Bauer D."/>
            <person name="Ohm R.A."/>
            <person name="Barry K.W."/>
            <person name="Spatafora J."/>
            <person name="Grigoriev I.V."/>
            <person name="Martin F.M."/>
            <person name="Pujade-Renaud V."/>
        </authorList>
    </citation>
    <scope>NUCLEOTIDE SEQUENCE [LARGE SCALE GENOMIC DNA]</scope>
    <source>
        <strain evidence="5 6">Philippines</strain>
    </source>
</reference>
<dbReference type="GO" id="GO:0071949">
    <property type="term" value="F:FAD binding"/>
    <property type="evidence" value="ECO:0007669"/>
    <property type="project" value="InterPro"/>
</dbReference>
<evidence type="ECO:0000313" key="5">
    <source>
        <dbReference type="EMBL" id="PSN64691.1"/>
    </source>
</evidence>
<evidence type="ECO:0000313" key="6">
    <source>
        <dbReference type="Proteomes" id="UP000240883"/>
    </source>
</evidence>
<evidence type="ECO:0000256" key="2">
    <source>
        <dbReference type="ARBA" id="ARBA00022827"/>
    </source>
</evidence>
<organism evidence="5 6">
    <name type="scientific">Corynespora cassiicola Philippines</name>
    <dbReference type="NCBI Taxonomy" id="1448308"/>
    <lineage>
        <taxon>Eukaryota</taxon>
        <taxon>Fungi</taxon>
        <taxon>Dikarya</taxon>
        <taxon>Ascomycota</taxon>
        <taxon>Pezizomycotina</taxon>
        <taxon>Dothideomycetes</taxon>
        <taxon>Pleosporomycetidae</taxon>
        <taxon>Pleosporales</taxon>
        <taxon>Corynesporascaceae</taxon>
        <taxon>Corynespora</taxon>
    </lineage>
</organism>
<dbReference type="SUPFAM" id="SSF51905">
    <property type="entry name" value="FAD/NAD(P)-binding domain"/>
    <property type="match status" value="1"/>
</dbReference>
<dbReference type="AlphaFoldDB" id="A0A2T2NGX5"/>
<keyword evidence="1" id="KW-0285">Flavoprotein</keyword>
<dbReference type="InterPro" id="IPR036188">
    <property type="entry name" value="FAD/NAD-bd_sf"/>
</dbReference>
<sequence>MPPNLNILISGAGIAGPCLAWWLHHHFPTSTSITLVDRYPRPRTTGQAVDIRSTAVDVIRRMGLEPAIRAKTTTEEGLDFVYADGVNFARFPASGDVESQGFTSEFEILRGDLAGIFYEGTRGLEGVRYVFDEFVKEIVQEEEKEGGGKVRVRFANGLSDEEFDLVVGADGMISPTRRLVFGEGEDGKQYLKFLGQYLAYFTIPRVEAEDSKFAQWYNAPKGRLIFIRPDQYGETRCYFGVTDTDKKRFEEIEKAMKEGKDAQQDWFEKEFEGAGFKAERLVREMRNSKDWYCQMIAQVKMEDFVKGRFALLGDAGFCPSPISGMGTATAITAAYLLAGELSKISSTSDIPDALKNYQKAARPFINQAQSLFPGTPQIANPQTELGIKVFNTVTGITSSTWSRKFGSLLGSLIPVSIAKKIQTLPDYEKVDEGVAMSSS</sequence>
<dbReference type="Pfam" id="PF01494">
    <property type="entry name" value="FAD_binding_3"/>
    <property type="match status" value="1"/>
</dbReference>
<evidence type="ECO:0000256" key="1">
    <source>
        <dbReference type="ARBA" id="ARBA00022630"/>
    </source>
</evidence>
<gene>
    <name evidence="5" type="ORF">BS50DRAFT_498690</name>
</gene>
<protein>
    <submittedName>
        <fullName evidence="5">FAD/NAD(P)-binding domain-containing protein</fullName>
    </submittedName>
</protein>
<feature type="domain" description="FAD-binding" evidence="4">
    <location>
        <begin position="6"/>
        <end position="368"/>
    </location>
</feature>
<evidence type="ECO:0000256" key="3">
    <source>
        <dbReference type="ARBA" id="ARBA00023002"/>
    </source>
</evidence>
<dbReference type="Proteomes" id="UP000240883">
    <property type="component" value="Unassembled WGS sequence"/>
</dbReference>
<evidence type="ECO:0000259" key="4">
    <source>
        <dbReference type="Pfam" id="PF01494"/>
    </source>
</evidence>
<accession>A0A2T2NGX5</accession>
<dbReference type="STRING" id="1448308.A0A2T2NGX5"/>
<dbReference type="PRINTS" id="PR00420">
    <property type="entry name" value="RNGMNOXGNASE"/>
</dbReference>
<keyword evidence="2" id="KW-0274">FAD</keyword>
<proteinExistence type="predicted"/>
<dbReference type="GO" id="GO:0016491">
    <property type="term" value="F:oxidoreductase activity"/>
    <property type="evidence" value="ECO:0007669"/>
    <property type="project" value="UniProtKB-KW"/>
</dbReference>